<dbReference type="PaxDb" id="55529-EKX45542"/>
<dbReference type="AlphaFoldDB" id="L1JB41"/>
<evidence type="ECO:0000313" key="5">
    <source>
        <dbReference type="Proteomes" id="UP000011087"/>
    </source>
</evidence>
<gene>
    <name evidence="3" type="ORF">GUITHDRAFT_108416</name>
</gene>
<reference evidence="3 5" key="1">
    <citation type="journal article" date="2012" name="Nature">
        <title>Algal genomes reveal evolutionary mosaicism and the fate of nucleomorphs.</title>
        <authorList>
            <consortium name="DOE Joint Genome Institute"/>
            <person name="Curtis B.A."/>
            <person name="Tanifuji G."/>
            <person name="Burki F."/>
            <person name="Gruber A."/>
            <person name="Irimia M."/>
            <person name="Maruyama S."/>
            <person name="Arias M.C."/>
            <person name="Ball S.G."/>
            <person name="Gile G.H."/>
            <person name="Hirakawa Y."/>
            <person name="Hopkins J.F."/>
            <person name="Kuo A."/>
            <person name="Rensing S.A."/>
            <person name="Schmutz J."/>
            <person name="Symeonidi A."/>
            <person name="Elias M."/>
            <person name="Eveleigh R.J."/>
            <person name="Herman E.K."/>
            <person name="Klute M.J."/>
            <person name="Nakayama T."/>
            <person name="Obornik M."/>
            <person name="Reyes-Prieto A."/>
            <person name="Armbrust E.V."/>
            <person name="Aves S.J."/>
            <person name="Beiko R.G."/>
            <person name="Coutinho P."/>
            <person name="Dacks J.B."/>
            <person name="Durnford D.G."/>
            <person name="Fast N.M."/>
            <person name="Green B.R."/>
            <person name="Grisdale C.J."/>
            <person name="Hempel F."/>
            <person name="Henrissat B."/>
            <person name="Hoppner M.P."/>
            <person name="Ishida K."/>
            <person name="Kim E."/>
            <person name="Koreny L."/>
            <person name="Kroth P.G."/>
            <person name="Liu Y."/>
            <person name="Malik S.B."/>
            <person name="Maier U.G."/>
            <person name="McRose D."/>
            <person name="Mock T."/>
            <person name="Neilson J.A."/>
            <person name="Onodera N.T."/>
            <person name="Poole A.M."/>
            <person name="Pritham E.J."/>
            <person name="Richards T.A."/>
            <person name="Rocap G."/>
            <person name="Roy S.W."/>
            <person name="Sarai C."/>
            <person name="Schaack S."/>
            <person name="Shirato S."/>
            <person name="Slamovits C.H."/>
            <person name="Spencer D.F."/>
            <person name="Suzuki S."/>
            <person name="Worden A.Z."/>
            <person name="Zauner S."/>
            <person name="Barry K."/>
            <person name="Bell C."/>
            <person name="Bharti A.K."/>
            <person name="Crow J.A."/>
            <person name="Grimwood J."/>
            <person name="Kramer R."/>
            <person name="Lindquist E."/>
            <person name="Lucas S."/>
            <person name="Salamov A."/>
            <person name="McFadden G.I."/>
            <person name="Lane C.E."/>
            <person name="Keeling P.J."/>
            <person name="Gray M.W."/>
            <person name="Grigoriev I.V."/>
            <person name="Archibald J.M."/>
        </authorList>
    </citation>
    <scope>NUCLEOTIDE SEQUENCE</scope>
    <source>
        <strain evidence="3 5">CCMP2712</strain>
    </source>
</reference>
<evidence type="ECO:0000313" key="4">
    <source>
        <dbReference type="EnsemblProtists" id="EKX45542"/>
    </source>
</evidence>
<feature type="compositionally biased region" description="Basic and acidic residues" evidence="1">
    <location>
        <begin position="125"/>
        <end position="137"/>
    </location>
</feature>
<evidence type="ECO:0000256" key="1">
    <source>
        <dbReference type="SAM" id="MobiDB-lite"/>
    </source>
</evidence>
<dbReference type="GeneID" id="17302236"/>
<feature type="compositionally biased region" description="Polar residues" evidence="1">
    <location>
        <begin position="96"/>
        <end position="106"/>
    </location>
</feature>
<keyword evidence="2" id="KW-0812">Transmembrane</keyword>
<feature type="compositionally biased region" description="Polar residues" evidence="1">
    <location>
        <begin position="114"/>
        <end position="124"/>
    </location>
</feature>
<protein>
    <submittedName>
        <fullName evidence="3 4">Uncharacterized protein</fullName>
    </submittedName>
</protein>
<dbReference type="HOGENOM" id="CLU_1535392_0_0_1"/>
<proteinExistence type="predicted"/>
<keyword evidence="2" id="KW-1133">Transmembrane helix</keyword>
<sequence>MSSIKSAASKVVQVLVEVLRLTSPQAADILRDEGDPNGKGRGATKKIISVALFCLVSIIIVGIVTKTDDPNHEQLSWGDISISGLSSFATRLYSTDNASSNSTESTEGYKRDTNTSTGVGSGSRSNERTLKSQEEPECTKCQLRAAYHLRKGAGQRSLRTAMMSSDINLSIKTNK</sequence>
<feature type="transmembrane region" description="Helical" evidence="2">
    <location>
        <begin position="47"/>
        <end position="65"/>
    </location>
</feature>
<reference evidence="5" key="2">
    <citation type="submission" date="2012-11" db="EMBL/GenBank/DDBJ databases">
        <authorList>
            <person name="Kuo A."/>
            <person name="Curtis B.A."/>
            <person name="Tanifuji G."/>
            <person name="Burki F."/>
            <person name="Gruber A."/>
            <person name="Irimia M."/>
            <person name="Maruyama S."/>
            <person name="Arias M.C."/>
            <person name="Ball S.G."/>
            <person name="Gile G.H."/>
            <person name="Hirakawa Y."/>
            <person name="Hopkins J.F."/>
            <person name="Rensing S.A."/>
            <person name="Schmutz J."/>
            <person name="Symeonidi A."/>
            <person name="Elias M."/>
            <person name="Eveleigh R.J."/>
            <person name="Herman E.K."/>
            <person name="Klute M.J."/>
            <person name="Nakayama T."/>
            <person name="Obornik M."/>
            <person name="Reyes-Prieto A."/>
            <person name="Armbrust E.V."/>
            <person name="Aves S.J."/>
            <person name="Beiko R.G."/>
            <person name="Coutinho P."/>
            <person name="Dacks J.B."/>
            <person name="Durnford D.G."/>
            <person name="Fast N.M."/>
            <person name="Green B.R."/>
            <person name="Grisdale C."/>
            <person name="Hempe F."/>
            <person name="Henrissat B."/>
            <person name="Hoppner M.P."/>
            <person name="Ishida K.-I."/>
            <person name="Kim E."/>
            <person name="Koreny L."/>
            <person name="Kroth P.G."/>
            <person name="Liu Y."/>
            <person name="Malik S.-B."/>
            <person name="Maier U.G."/>
            <person name="McRose D."/>
            <person name="Mock T."/>
            <person name="Neilson J.A."/>
            <person name="Onodera N.T."/>
            <person name="Poole A.M."/>
            <person name="Pritham E.J."/>
            <person name="Richards T.A."/>
            <person name="Rocap G."/>
            <person name="Roy S.W."/>
            <person name="Sarai C."/>
            <person name="Schaack S."/>
            <person name="Shirato S."/>
            <person name="Slamovits C.H."/>
            <person name="Spencer D.F."/>
            <person name="Suzuki S."/>
            <person name="Worden A.Z."/>
            <person name="Zauner S."/>
            <person name="Barry K."/>
            <person name="Bell C."/>
            <person name="Bharti A.K."/>
            <person name="Crow J.A."/>
            <person name="Grimwood J."/>
            <person name="Kramer R."/>
            <person name="Lindquist E."/>
            <person name="Lucas S."/>
            <person name="Salamov A."/>
            <person name="McFadden G.I."/>
            <person name="Lane C.E."/>
            <person name="Keeling P.J."/>
            <person name="Gray M.W."/>
            <person name="Grigoriev I.V."/>
            <person name="Archibald J.M."/>
        </authorList>
    </citation>
    <scope>NUCLEOTIDE SEQUENCE</scope>
    <source>
        <strain evidence="5">CCMP2712</strain>
    </source>
</reference>
<keyword evidence="2" id="KW-0472">Membrane</keyword>
<feature type="region of interest" description="Disordered" evidence="1">
    <location>
        <begin position="96"/>
        <end position="137"/>
    </location>
</feature>
<reference evidence="4" key="3">
    <citation type="submission" date="2016-03" db="UniProtKB">
        <authorList>
            <consortium name="EnsemblProtists"/>
        </authorList>
    </citation>
    <scope>IDENTIFICATION</scope>
</reference>
<dbReference type="EnsemblProtists" id="EKX45542">
    <property type="protein sequence ID" value="EKX45542"/>
    <property type="gene ID" value="GUITHDRAFT_108416"/>
</dbReference>
<dbReference type="RefSeq" id="XP_005832522.1">
    <property type="nucleotide sequence ID" value="XM_005832465.1"/>
</dbReference>
<dbReference type="Proteomes" id="UP000011087">
    <property type="component" value="Unassembled WGS sequence"/>
</dbReference>
<accession>L1JB41</accession>
<dbReference type="EMBL" id="JH992998">
    <property type="protein sequence ID" value="EKX45542.1"/>
    <property type="molecule type" value="Genomic_DNA"/>
</dbReference>
<dbReference type="KEGG" id="gtt:GUITHDRAFT_108416"/>
<organism evidence="3">
    <name type="scientific">Guillardia theta (strain CCMP2712)</name>
    <name type="common">Cryptophyte</name>
    <dbReference type="NCBI Taxonomy" id="905079"/>
    <lineage>
        <taxon>Eukaryota</taxon>
        <taxon>Cryptophyceae</taxon>
        <taxon>Pyrenomonadales</taxon>
        <taxon>Geminigeraceae</taxon>
        <taxon>Guillardia</taxon>
    </lineage>
</organism>
<evidence type="ECO:0000256" key="2">
    <source>
        <dbReference type="SAM" id="Phobius"/>
    </source>
</evidence>
<evidence type="ECO:0000313" key="3">
    <source>
        <dbReference type="EMBL" id="EKX45542.1"/>
    </source>
</evidence>
<name>L1JB41_GUITC</name>
<keyword evidence="5" id="KW-1185">Reference proteome</keyword>